<sequence length="608" mass="68979">MSTPGNKNPYVTGGINKNLLTPCRPLGLSRKRKTPASGVKTPLLNSPALISTPKAENSYTENGTPLVSTRNKVNNVTDSGSKAKKKKISKRLAMDVENNEDDVNKGVEQKIDPESDDDLPLVKAKTKKEDMSKNHVKTTIETTKEIKPYDKNKKDPAKAIETKQTDDIPLVKAKPKKKPVKTIETTKEIKPKVDKTKIYNENKIDILKLKETNEEMQQKEVIKPTCHNKTSNIVQEIQNKYDSDDLPLKIKIKLDNDVNKIKIIKNENIQKMDTESSSDDIPINIKRKIKKDIEKACVNSDSDNDVNKIKIIKNENIQKMDTETSSDDIPIFIKRKIKKDIEKACVNSDSDNESLLSIKKQEKNVINSDLSPKTVNKHKPKPKKYISSDSEDDFQVNSKSTQKTYSRIKVKADIHQESKTKFKKVDSVESDIQKLQEIEKNMTCKVHLELLSGSHIKSLLPVGQDNVITSTQVDSDKVQSFDKVINKHKPLIILQKNYNEDDDFACSPNDDKFDKGDTLKKIKYLELSNKGKKEKLAKLKQAEVYKNLHNVGELENLTKIWTNGCKLALEDLLKQLQAHGPMDMPMLLRKLNIPEKISNKFKFSSESN</sequence>
<proteinExistence type="predicted"/>
<dbReference type="AlphaFoldDB" id="A0A9P0B4G4"/>
<evidence type="ECO:0000313" key="3">
    <source>
        <dbReference type="Proteomes" id="UP001154078"/>
    </source>
</evidence>
<dbReference type="Proteomes" id="UP001154078">
    <property type="component" value="Chromosome 4"/>
</dbReference>
<protein>
    <submittedName>
        <fullName evidence="2">Uncharacterized protein</fullName>
    </submittedName>
</protein>
<feature type="compositionally biased region" description="Polar residues" evidence="1">
    <location>
        <begin position="54"/>
        <end position="78"/>
    </location>
</feature>
<feature type="region of interest" description="Disordered" evidence="1">
    <location>
        <begin position="367"/>
        <end position="393"/>
    </location>
</feature>
<dbReference type="EMBL" id="OV121135">
    <property type="protein sequence ID" value="CAH0554700.1"/>
    <property type="molecule type" value="Genomic_DNA"/>
</dbReference>
<feature type="region of interest" description="Disordered" evidence="1">
    <location>
        <begin position="1"/>
        <end position="89"/>
    </location>
</feature>
<name>A0A9P0B4G4_BRAAE</name>
<organism evidence="2 3">
    <name type="scientific">Brassicogethes aeneus</name>
    <name type="common">Rape pollen beetle</name>
    <name type="synonym">Meligethes aeneus</name>
    <dbReference type="NCBI Taxonomy" id="1431903"/>
    <lineage>
        <taxon>Eukaryota</taxon>
        <taxon>Metazoa</taxon>
        <taxon>Ecdysozoa</taxon>
        <taxon>Arthropoda</taxon>
        <taxon>Hexapoda</taxon>
        <taxon>Insecta</taxon>
        <taxon>Pterygota</taxon>
        <taxon>Neoptera</taxon>
        <taxon>Endopterygota</taxon>
        <taxon>Coleoptera</taxon>
        <taxon>Polyphaga</taxon>
        <taxon>Cucujiformia</taxon>
        <taxon>Nitidulidae</taxon>
        <taxon>Meligethinae</taxon>
        <taxon>Brassicogethes</taxon>
    </lineage>
</organism>
<feature type="compositionally biased region" description="Basic residues" evidence="1">
    <location>
        <begin position="375"/>
        <end position="384"/>
    </location>
</feature>
<dbReference type="OrthoDB" id="10051617at2759"/>
<evidence type="ECO:0000256" key="1">
    <source>
        <dbReference type="SAM" id="MobiDB-lite"/>
    </source>
</evidence>
<keyword evidence="3" id="KW-1185">Reference proteome</keyword>
<reference evidence="2" key="1">
    <citation type="submission" date="2021-12" db="EMBL/GenBank/DDBJ databases">
        <authorList>
            <person name="King R."/>
        </authorList>
    </citation>
    <scope>NUCLEOTIDE SEQUENCE</scope>
</reference>
<accession>A0A9P0B4G4</accession>
<gene>
    <name evidence="2" type="ORF">MELIAE_LOCUS6235</name>
</gene>
<evidence type="ECO:0000313" key="2">
    <source>
        <dbReference type="EMBL" id="CAH0554700.1"/>
    </source>
</evidence>